<comment type="caution">
    <text evidence="10">The sequence shown here is derived from an EMBL/GenBank/DDBJ whole genome shotgun (WGS) entry which is preliminary data.</text>
</comment>
<dbReference type="Gene3D" id="1.10.287.950">
    <property type="entry name" value="Methyl-accepting chemotaxis protein"/>
    <property type="match status" value="1"/>
</dbReference>
<evidence type="ECO:0000256" key="2">
    <source>
        <dbReference type="ARBA" id="ARBA00022475"/>
    </source>
</evidence>
<dbReference type="PANTHER" id="PTHR43531:SF11">
    <property type="entry name" value="METHYL-ACCEPTING CHEMOTAXIS PROTEIN 3"/>
    <property type="match status" value="1"/>
</dbReference>
<dbReference type="Pfam" id="PF00015">
    <property type="entry name" value="MCPsignal"/>
    <property type="match status" value="1"/>
</dbReference>
<keyword evidence="7" id="KW-1133">Transmembrane helix</keyword>
<dbReference type="InterPro" id="IPR003660">
    <property type="entry name" value="HAMP_dom"/>
</dbReference>
<dbReference type="GO" id="GO:0004888">
    <property type="term" value="F:transmembrane signaling receptor activity"/>
    <property type="evidence" value="ECO:0007669"/>
    <property type="project" value="InterPro"/>
</dbReference>
<dbReference type="InterPro" id="IPR004089">
    <property type="entry name" value="MCPsignal_dom"/>
</dbReference>
<keyword evidence="7" id="KW-0812">Transmembrane</keyword>
<evidence type="ECO:0000256" key="6">
    <source>
        <dbReference type="PROSITE-ProRule" id="PRU00284"/>
    </source>
</evidence>
<protein>
    <submittedName>
        <fullName evidence="10">HAMP domain-containing protein</fullName>
    </submittedName>
</protein>
<keyword evidence="11" id="KW-1185">Reference proteome</keyword>
<dbReference type="GO" id="GO:0007165">
    <property type="term" value="P:signal transduction"/>
    <property type="evidence" value="ECO:0007669"/>
    <property type="project" value="UniProtKB-KW"/>
</dbReference>
<dbReference type="SMART" id="SM00283">
    <property type="entry name" value="MA"/>
    <property type="match status" value="1"/>
</dbReference>
<evidence type="ECO:0000259" key="9">
    <source>
        <dbReference type="PROSITE" id="PS50885"/>
    </source>
</evidence>
<dbReference type="InterPro" id="IPR004090">
    <property type="entry name" value="Chemotax_Me-accpt_rcpt"/>
</dbReference>
<evidence type="ECO:0000313" key="10">
    <source>
        <dbReference type="EMBL" id="RKP49890.1"/>
    </source>
</evidence>
<dbReference type="InterPro" id="IPR024478">
    <property type="entry name" value="HlyB_4HB_MCP"/>
</dbReference>
<dbReference type="PANTHER" id="PTHR43531">
    <property type="entry name" value="PROTEIN ICFG"/>
    <property type="match status" value="1"/>
</dbReference>
<dbReference type="OrthoDB" id="358716at2"/>
<dbReference type="PRINTS" id="PR00260">
    <property type="entry name" value="CHEMTRNSDUCR"/>
</dbReference>
<comment type="subcellular location">
    <subcellularLocation>
        <location evidence="1">Cell membrane</location>
    </subcellularLocation>
</comment>
<sequence>MRWFSNLKISMKLISSFVLVALIAGVVGIIGIMNLKKIDTNYTDLYINYGVASNDIGKISTLYQRSRVNIRGLLLEEPGADLSKYTNTINDINQQMPELLSNFEKSLQSDKDKRTFAALKSNMADYRPLEAKIINLASASQVKEAFTLLKSTSELTTSINDQIQELFDSKVVDGDRESVNNTKTTNNTVATMMIIIAVAMLVAIALGLTISRMISNPVKRLVGAANKLAEGDLDIEIESRTTDEVGILSSAFKKMTDNLNDVMANIASAAEQVTAGSKQVSESSVALSQGATEQASSVEQLTASLEEISAQTTQNAGNANQANEIAETAKKNAIQGNEQMKEMLEAMDEINESSNSISKIIKVIDEIAFQTNILALNAAVEAARAGQHGKGFAVVAEEVRNLAARSANAAKETTAMIEGSIKKVEGGTKIANETAAALNRIVDGVAQVATFVHEIANASNEQAVGISQINQGIIQVSSVVQTNSATSEESAAASEELSSQAVLLNEQVTRFKLRRQYRAQGPKSYEEFSPDMLRMLENMSNNKGSRLLLDQGYEEKTAPKYRINLSDQEFGKY</sequence>
<keyword evidence="2" id="KW-1003">Cell membrane</keyword>
<evidence type="ECO:0000256" key="4">
    <source>
        <dbReference type="ARBA" id="ARBA00023136"/>
    </source>
</evidence>
<evidence type="ECO:0000256" key="5">
    <source>
        <dbReference type="ARBA" id="ARBA00029447"/>
    </source>
</evidence>
<dbReference type="AlphaFoldDB" id="A0A494XGV0"/>
<dbReference type="EMBL" id="RBZM01000008">
    <property type="protein sequence ID" value="RKP49890.1"/>
    <property type="molecule type" value="Genomic_DNA"/>
</dbReference>
<dbReference type="RefSeq" id="WP_120978573.1">
    <property type="nucleotide sequence ID" value="NZ_RBZM01000008.1"/>
</dbReference>
<reference evidence="10 11" key="1">
    <citation type="submission" date="2018-10" db="EMBL/GenBank/DDBJ databases">
        <title>Cohnella sp. M2MS4P-1, whole genome shotgun sequence.</title>
        <authorList>
            <person name="Tuo L."/>
        </authorList>
    </citation>
    <scope>NUCLEOTIDE SEQUENCE [LARGE SCALE GENOMIC DNA]</scope>
    <source>
        <strain evidence="10 11">M2MS4P-1</strain>
    </source>
</reference>
<evidence type="ECO:0000256" key="7">
    <source>
        <dbReference type="SAM" id="Phobius"/>
    </source>
</evidence>
<feature type="transmembrane region" description="Helical" evidence="7">
    <location>
        <begin position="189"/>
        <end position="210"/>
    </location>
</feature>
<feature type="domain" description="HAMP" evidence="9">
    <location>
        <begin position="212"/>
        <end position="264"/>
    </location>
</feature>
<dbReference type="Proteomes" id="UP000282076">
    <property type="component" value="Unassembled WGS sequence"/>
</dbReference>
<keyword evidence="6" id="KW-0807">Transducer</keyword>
<evidence type="ECO:0000256" key="1">
    <source>
        <dbReference type="ARBA" id="ARBA00004236"/>
    </source>
</evidence>
<dbReference type="SMART" id="SM00304">
    <property type="entry name" value="HAMP"/>
    <property type="match status" value="1"/>
</dbReference>
<dbReference type="InterPro" id="IPR051310">
    <property type="entry name" value="MCP_chemotaxis"/>
</dbReference>
<dbReference type="Pfam" id="PF00672">
    <property type="entry name" value="HAMP"/>
    <property type="match status" value="1"/>
</dbReference>
<gene>
    <name evidence="10" type="ORF">D7Z26_18860</name>
</gene>
<evidence type="ECO:0000259" key="8">
    <source>
        <dbReference type="PROSITE" id="PS50111"/>
    </source>
</evidence>
<name>A0A494XGV0_9BACL</name>
<dbReference type="Pfam" id="PF12729">
    <property type="entry name" value="4HB_MCP_1"/>
    <property type="match status" value="1"/>
</dbReference>
<keyword evidence="4 7" id="KW-0472">Membrane</keyword>
<dbReference type="GO" id="GO:0006935">
    <property type="term" value="P:chemotaxis"/>
    <property type="evidence" value="ECO:0007669"/>
    <property type="project" value="UniProtKB-KW"/>
</dbReference>
<dbReference type="Gene3D" id="6.10.340.10">
    <property type="match status" value="1"/>
</dbReference>
<evidence type="ECO:0000313" key="11">
    <source>
        <dbReference type="Proteomes" id="UP000282076"/>
    </source>
</evidence>
<proteinExistence type="inferred from homology"/>
<evidence type="ECO:0000256" key="3">
    <source>
        <dbReference type="ARBA" id="ARBA00022500"/>
    </source>
</evidence>
<dbReference type="CDD" id="cd06225">
    <property type="entry name" value="HAMP"/>
    <property type="match status" value="1"/>
</dbReference>
<keyword evidence="3" id="KW-0145">Chemotaxis</keyword>
<dbReference type="PROSITE" id="PS50885">
    <property type="entry name" value="HAMP"/>
    <property type="match status" value="1"/>
</dbReference>
<dbReference type="CDD" id="cd11386">
    <property type="entry name" value="MCP_signal"/>
    <property type="match status" value="1"/>
</dbReference>
<dbReference type="GO" id="GO:0005886">
    <property type="term" value="C:plasma membrane"/>
    <property type="evidence" value="ECO:0007669"/>
    <property type="project" value="UniProtKB-SubCell"/>
</dbReference>
<feature type="domain" description="Methyl-accepting transducer" evidence="8">
    <location>
        <begin position="269"/>
        <end position="498"/>
    </location>
</feature>
<accession>A0A494XGV0</accession>
<dbReference type="PROSITE" id="PS50111">
    <property type="entry name" value="CHEMOTAXIS_TRANSDUC_2"/>
    <property type="match status" value="1"/>
</dbReference>
<dbReference type="SUPFAM" id="SSF58104">
    <property type="entry name" value="Methyl-accepting chemotaxis protein (MCP) signaling domain"/>
    <property type="match status" value="1"/>
</dbReference>
<organism evidence="10 11">
    <name type="scientific">Cohnella endophytica</name>
    <dbReference type="NCBI Taxonomy" id="2419778"/>
    <lineage>
        <taxon>Bacteria</taxon>
        <taxon>Bacillati</taxon>
        <taxon>Bacillota</taxon>
        <taxon>Bacilli</taxon>
        <taxon>Bacillales</taxon>
        <taxon>Paenibacillaceae</taxon>
        <taxon>Cohnella</taxon>
    </lineage>
</organism>
<comment type="similarity">
    <text evidence="5">Belongs to the methyl-accepting chemotaxis (MCP) protein family.</text>
</comment>
<dbReference type="FunFam" id="1.10.287.950:FF:000001">
    <property type="entry name" value="Methyl-accepting chemotaxis sensory transducer"/>
    <property type="match status" value="1"/>
</dbReference>